<sequence>MLQSPKKKIQRPRQLTSVTENPILEAKQDNRRQQLQQQQRRQPQVPASYPTPPRHKEGYRVQQHRRHYSVPDLMILGSASPKLSSGHVYSARSLEDLEIDVNCGHDQQHLTMDSFNKFCTLQPQRPRTPPNQHTG</sequence>
<dbReference type="AlphaFoldDB" id="A0A317SMX5"/>
<feature type="region of interest" description="Disordered" evidence="1">
    <location>
        <begin position="1"/>
        <end position="63"/>
    </location>
</feature>
<organism evidence="2 3">
    <name type="scientific">Tuber magnatum</name>
    <name type="common">white Piedmont truffle</name>
    <dbReference type="NCBI Taxonomy" id="42249"/>
    <lineage>
        <taxon>Eukaryota</taxon>
        <taxon>Fungi</taxon>
        <taxon>Dikarya</taxon>
        <taxon>Ascomycota</taxon>
        <taxon>Pezizomycotina</taxon>
        <taxon>Pezizomycetes</taxon>
        <taxon>Pezizales</taxon>
        <taxon>Tuberaceae</taxon>
        <taxon>Tuber</taxon>
    </lineage>
</organism>
<feature type="non-terminal residue" evidence="2">
    <location>
        <position position="135"/>
    </location>
</feature>
<evidence type="ECO:0000313" key="3">
    <source>
        <dbReference type="Proteomes" id="UP000246991"/>
    </source>
</evidence>
<dbReference type="Proteomes" id="UP000246991">
    <property type="component" value="Unassembled WGS sequence"/>
</dbReference>
<gene>
    <name evidence="2" type="ORF">C7212DRAFT_364951</name>
</gene>
<evidence type="ECO:0000313" key="2">
    <source>
        <dbReference type="EMBL" id="PWW74957.1"/>
    </source>
</evidence>
<accession>A0A317SMX5</accession>
<evidence type="ECO:0000256" key="1">
    <source>
        <dbReference type="SAM" id="MobiDB-lite"/>
    </source>
</evidence>
<keyword evidence="3" id="KW-1185">Reference proteome</keyword>
<feature type="compositionally biased region" description="Basic residues" evidence="1">
    <location>
        <begin position="1"/>
        <end position="11"/>
    </location>
</feature>
<protein>
    <submittedName>
        <fullName evidence="2">Uncharacterized protein</fullName>
    </submittedName>
</protein>
<dbReference type="EMBL" id="PYWC01000054">
    <property type="protein sequence ID" value="PWW74957.1"/>
    <property type="molecule type" value="Genomic_DNA"/>
</dbReference>
<comment type="caution">
    <text evidence="2">The sequence shown here is derived from an EMBL/GenBank/DDBJ whole genome shotgun (WGS) entry which is preliminary data.</text>
</comment>
<reference evidence="2 3" key="1">
    <citation type="submission" date="2018-03" db="EMBL/GenBank/DDBJ databases">
        <title>Genomes of Pezizomycetes fungi and the evolution of truffles.</title>
        <authorList>
            <person name="Murat C."/>
            <person name="Payen T."/>
            <person name="Noel B."/>
            <person name="Kuo A."/>
            <person name="Martin F.M."/>
        </authorList>
    </citation>
    <scope>NUCLEOTIDE SEQUENCE [LARGE SCALE GENOMIC DNA]</scope>
    <source>
        <strain evidence="2">091103-1</strain>
    </source>
</reference>
<name>A0A317SMX5_9PEZI</name>
<dbReference type="STRING" id="42249.A0A317SMX5"/>
<proteinExistence type="predicted"/>
<feature type="compositionally biased region" description="Low complexity" evidence="1">
    <location>
        <begin position="33"/>
        <end position="44"/>
    </location>
</feature>